<dbReference type="FunFam" id="3.90.226.10:FF:000019">
    <property type="entry name" value="Enoyl-CoA hydratase, mitochondrial"/>
    <property type="match status" value="1"/>
</dbReference>
<gene>
    <name evidence="8" type="ORF">K450DRAFT_240863</name>
</gene>
<keyword evidence="5" id="KW-0456">Lyase</keyword>
<dbReference type="GO" id="GO:0004300">
    <property type="term" value="F:enoyl-CoA hydratase activity"/>
    <property type="evidence" value="ECO:0007669"/>
    <property type="project" value="UniProtKB-EC"/>
</dbReference>
<evidence type="ECO:0000256" key="4">
    <source>
        <dbReference type="ARBA" id="ARBA00023098"/>
    </source>
</evidence>
<evidence type="ECO:0000256" key="5">
    <source>
        <dbReference type="ARBA" id="ARBA00023239"/>
    </source>
</evidence>
<evidence type="ECO:0000313" key="9">
    <source>
        <dbReference type="Proteomes" id="UP001206595"/>
    </source>
</evidence>
<dbReference type="CDD" id="cd06558">
    <property type="entry name" value="crotonase-like"/>
    <property type="match status" value="1"/>
</dbReference>
<protein>
    <recommendedName>
        <fullName evidence="6">Probable enoyl-CoA hydratase, mitochondrial</fullName>
        <ecNumber evidence="2">4.2.1.17</ecNumber>
    </recommendedName>
</protein>
<name>A0AAD5HE44_UMBRA</name>
<dbReference type="Gene3D" id="3.90.226.10">
    <property type="entry name" value="2-enoyl-CoA Hydratase, Chain A, domain 1"/>
    <property type="match status" value="1"/>
</dbReference>
<accession>A0AAD5HE44</accession>
<evidence type="ECO:0000256" key="6">
    <source>
        <dbReference type="ARBA" id="ARBA00073937"/>
    </source>
</evidence>
<dbReference type="InterPro" id="IPR029045">
    <property type="entry name" value="ClpP/crotonase-like_dom_sf"/>
</dbReference>
<dbReference type="InterPro" id="IPR001753">
    <property type="entry name" value="Enoyl-CoA_hydra/iso"/>
</dbReference>
<sequence>MSRLITKSALLKPLTASARVSLARPFSTTFVRCNASTTDGNYQNIVSETRGKVGLITLNRPKALNALSSALFHEVNDALFKFDADENIGAIVITGSEKAFAAGADIKEMKDNVAIECYKTNFLGHWTDITKVKKPILAAVNGFALGGGCELAMMCDIIYAGDKAVFGQPEIKLGIIPGAGGTQRLVKAVGKSKAMEICLTGSVNLSAEEALNLGLVSKVVPADQLVDETIKTAEKIAKMSQPMTQMVKECINQSFELSLTSGLLFERRLFHSGFGTHDQKEGMSAFVEKRKPTFENK</sequence>
<reference evidence="8" key="1">
    <citation type="submission" date="2021-06" db="EMBL/GenBank/DDBJ databases">
        <authorList>
            <consortium name="DOE Joint Genome Institute"/>
            <person name="Mondo S.J."/>
            <person name="Amses K.R."/>
            <person name="Simmons D.R."/>
            <person name="Longcore J.E."/>
            <person name="Seto K."/>
            <person name="Alves G.H."/>
            <person name="Bonds A.E."/>
            <person name="Quandt C.A."/>
            <person name="Davis W.J."/>
            <person name="Chang Y."/>
            <person name="Letcher P.M."/>
            <person name="Powell M.J."/>
            <person name="Kuo A."/>
            <person name="Labutti K."/>
            <person name="Pangilinan J."/>
            <person name="Andreopoulos W."/>
            <person name="Tritt A."/>
            <person name="Riley R."/>
            <person name="Hundley H."/>
            <person name="Johnson J."/>
            <person name="Lipzen A."/>
            <person name="Barry K."/>
            <person name="Berbee M.L."/>
            <person name="Buchler N.E."/>
            <person name="Grigoriev I.V."/>
            <person name="Spatafora J.W."/>
            <person name="Stajich J.E."/>
            <person name="James T.Y."/>
        </authorList>
    </citation>
    <scope>NUCLEOTIDE SEQUENCE</scope>
    <source>
        <strain evidence="8">AG</strain>
    </source>
</reference>
<dbReference type="FunFam" id="1.10.12.10:FF:000001">
    <property type="entry name" value="Probable enoyl-CoA hydratase, mitochondrial"/>
    <property type="match status" value="1"/>
</dbReference>
<dbReference type="GO" id="GO:0005739">
    <property type="term" value="C:mitochondrion"/>
    <property type="evidence" value="ECO:0007669"/>
    <property type="project" value="TreeGrafter"/>
</dbReference>
<dbReference type="Proteomes" id="UP001206595">
    <property type="component" value="Unassembled WGS sequence"/>
</dbReference>
<evidence type="ECO:0000256" key="7">
    <source>
        <dbReference type="RuleBase" id="RU003707"/>
    </source>
</evidence>
<evidence type="ECO:0000256" key="3">
    <source>
        <dbReference type="ARBA" id="ARBA00022832"/>
    </source>
</evidence>
<keyword evidence="4" id="KW-0443">Lipid metabolism</keyword>
<reference evidence="8" key="2">
    <citation type="journal article" date="2022" name="Proc. Natl. Acad. Sci. U.S.A.">
        <title>Diploid-dominant life cycles characterize the early evolution of Fungi.</title>
        <authorList>
            <person name="Amses K.R."/>
            <person name="Simmons D.R."/>
            <person name="Longcore J.E."/>
            <person name="Mondo S.J."/>
            <person name="Seto K."/>
            <person name="Jeronimo G.H."/>
            <person name="Bonds A.E."/>
            <person name="Quandt C.A."/>
            <person name="Davis W.J."/>
            <person name="Chang Y."/>
            <person name="Federici B.A."/>
            <person name="Kuo A."/>
            <person name="LaButti K."/>
            <person name="Pangilinan J."/>
            <person name="Andreopoulos W."/>
            <person name="Tritt A."/>
            <person name="Riley R."/>
            <person name="Hundley H."/>
            <person name="Johnson J."/>
            <person name="Lipzen A."/>
            <person name="Barry K."/>
            <person name="Lang B.F."/>
            <person name="Cuomo C.A."/>
            <person name="Buchler N.E."/>
            <person name="Grigoriev I.V."/>
            <person name="Spatafora J.W."/>
            <person name="Stajich J.E."/>
            <person name="James T.Y."/>
        </authorList>
    </citation>
    <scope>NUCLEOTIDE SEQUENCE</scope>
    <source>
        <strain evidence="8">AG</strain>
    </source>
</reference>
<dbReference type="EMBL" id="MU620918">
    <property type="protein sequence ID" value="KAI8579659.1"/>
    <property type="molecule type" value="Genomic_DNA"/>
</dbReference>
<dbReference type="InterPro" id="IPR018376">
    <property type="entry name" value="Enoyl-CoA_hyd/isom_CS"/>
</dbReference>
<dbReference type="EC" id="4.2.1.17" evidence="2"/>
<evidence type="ECO:0000256" key="2">
    <source>
        <dbReference type="ARBA" id="ARBA00012076"/>
    </source>
</evidence>
<dbReference type="Gene3D" id="1.10.12.10">
    <property type="entry name" value="Lyase 2-enoyl-coa Hydratase, Chain A, domain 2"/>
    <property type="match status" value="1"/>
</dbReference>
<dbReference type="GeneID" id="75914347"/>
<dbReference type="PANTHER" id="PTHR11941:SF54">
    <property type="entry name" value="ENOYL-COA HYDRATASE, MITOCHONDRIAL"/>
    <property type="match status" value="1"/>
</dbReference>
<dbReference type="Pfam" id="PF00378">
    <property type="entry name" value="ECH_1"/>
    <property type="match status" value="1"/>
</dbReference>
<comment type="similarity">
    <text evidence="1 7">Belongs to the enoyl-CoA hydratase/isomerase family.</text>
</comment>
<keyword evidence="3" id="KW-0276">Fatty acid metabolism</keyword>
<organism evidence="8 9">
    <name type="scientific">Umbelopsis ramanniana AG</name>
    <dbReference type="NCBI Taxonomy" id="1314678"/>
    <lineage>
        <taxon>Eukaryota</taxon>
        <taxon>Fungi</taxon>
        <taxon>Fungi incertae sedis</taxon>
        <taxon>Mucoromycota</taxon>
        <taxon>Mucoromycotina</taxon>
        <taxon>Umbelopsidomycetes</taxon>
        <taxon>Umbelopsidales</taxon>
        <taxon>Umbelopsidaceae</taxon>
        <taxon>Umbelopsis</taxon>
    </lineage>
</organism>
<evidence type="ECO:0000313" key="8">
    <source>
        <dbReference type="EMBL" id="KAI8579659.1"/>
    </source>
</evidence>
<comment type="caution">
    <text evidence="8">The sequence shown here is derived from an EMBL/GenBank/DDBJ whole genome shotgun (WGS) entry which is preliminary data.</text>
</comment>
<dbReference type="PANTHER" id="PTHR11941">
    <property type="entry name" value="ENOYL-COA HYDRATASE-RELATED"/>
    <property type="match status" value="1"/>
</dbReference>
<dbReference type="NCBIfam" id="NF004517">
    <property type="entry name" value="PRK05862.1"/>
    <property type="match status" value="1"/>
</dbReference>
<evidence type="ECO:0000256" key="1">
    <source>
        <dbReference type="ARBA" id="ARBA00005254"/>
    </source>
</evidence>
<dbReference type="RefSeq" id="XP_051444663.1">
    <property type="nucleotide sequence ID" value="XM_051589002.1"/>
</dbReference>
<keyword evidence="9" id="KW-1185">Reference proteome</keyword>
<proteinExistence type="inferred from homology"/>
<dbReference type="InterPro" id="IPR014748">
    <property type="entry name" value="Enoyl-CoA_hydra_C"/>
</dbReference>
<dbReference type="PROSITE" id="PS00166">
    <property type="entry name" value="ENOYL_COA_HYDRATASE"/>
    <property type="match status" value="1"/>
</dbReference>
<dbReference type="SUPFAM" id="SSF52096">
    <property type="entry name" value="ClpP/crotonase"/>
    <property type="match status" value="1"/>
</dbReference>
<dbReference type="GO" id="GO:0006635">
    <property type="term" value="P:fatty acid beta-oxidation"/>
    <property type="evidence" value="ECO:0007669"/>
    <property type="project" value="TreeGrafter"/>
</dbReference>
<dbReference type="AlphaFoldDB" id="A0AAD5HE44"/>